<evidence type="ECO:0000313" key="2">
    <source>
        <dbReference type="Proteomes" id="UP000824120"/>
    </source>
</evidence>
<gene>
    <name evidence="1" type="ORF">H5410_061958</name>
</gene>
<reference evidence="1 2" key="1">
    <citation type="submission" date="2020-09" db="EMBL/GenBank/DDBJ databases">
        <title>De no assembly of potato wild relative species, Solanum commersonii.</title>
        <authorList>
            <person name="Cho K."/>
        </authorList>
    </citation>
    <scope>NUCLEOTIDE SEQUENCE [LARGE SCALE GENOMIC DNA]</scope>
    <source>
        <strain evidence="1">LZ3.2</strain>
        <tissue evidence="1">Leaf</tissue>
    </source>
</reference>
<dbReference type="AlphaFoldDB" id="A0A9J5WAS9"/>
<accession>A0A9J5WAS9</accession>
<protein>
    <submittedName>
        <fullName evidence="1">Uncharacterized protein</fullName>
    </submittedName>
</protein>
<dbReference type="EMBL" id="JACXVP010000012">
    <property type="protein sequence ID" value="KAG5572192.1"/>
    <property type="molecule type" value="Genomic_DNA"/>
</dbReference>
<sequence length="104" mass="11240">NSHTISSLYVPGSSSHLVTLVKVEQPVNVWNSVQAPCENSPLFCDQSGHFLFFIDHLCIPINLPLALDTPPIWFAGYRSGGIIQWCGPGGRFGIGPCNMGRLGS</sequence>
<organism evidence="1 2">
    <name type="scientific">Solanum commersonii</name>
    <name type="common">Commerson's wild potato</name>
    <name type="synonym">Commerson's nightshade</name>
    <dbReference type="NCBI Taxonomy" id="4109"/>
    <lineage>
        <taxon>Eukaryota</taxon>
        <taxon>Viridiplantae</taxon>
        <taxon>Streptophyta</taxon>
        <taxon>Embryophyta</taxon>
        <taxon>Tracheophyta</taxon>
        <taxon>Spermatophyta</taxon>
        <taxon>Magnoliopsida</taxon>
        <taxon>eudicotyledons</taxon>
        <taxon>Gunneridae</taxon>
        <taxon>Pentapetalae</taxon>
        <taxon>asterids</taxon>
        <taxon>lamiids</taxon>
        <taxon>Solanales</taxon>
        <taxon>Solanaceae</taxon>
        <taxon>Solanoideae</taxon>
        <taxon>Solaneae</taxon>
        <taxon>Solanum</taxon>
    </lineage>
</organism>
<dbReference type="Proteomes" id="UP000824120">
    <property type="component" value="Chromosome 12"/>
</dbReference>
<feature type="non-terminal residue" evidence="1">
    <location>
        <position position="104"/>
    </location>
</feature>
<comment type="caution">
    <text evidence="1">The sequence shown here is derived from an EMBL/GenBank/DDBJ whole genome shotgun (WGS) entry which is preliminary data.</text>
</comment>
<proteinExistence type="predicted"/>
<keyword evidence="2" id="KW-1185">Reference proteome</keyword>
<name>A0A9J5WAS9_SOLCO</name>
<evidence type="ECO:0000313" key="1">
    <source>
        <dbReference type="EMBL" id="KAG5572192.1"/>
    </source>
</evidence>